<gene>
    <name evidence="2" type="ORF">HNR67_001662</name>
</gene>
<proteinExistence type="predicted"/>
<dbReference type="RefSeq" id="WP_185001504.1">
    <property type="nucleotide sequence ID" value="NZ_BAAAUI010000040.1"/>
</dbReference>
<evidence type="ECO:0000313" key="3">
    <source>
        <dbReference type="Proteomes" id="UP000533598"/>
    </source>
</evidence>
<dbReference type="EMBL" id="JACHMH010000001">
    <property type="protein sequence ID" value="MBB4675544.1"/>
    <property type="molecule type" value="Genomic_DNA"/>
</dbReference>
<name>A0A7W7C9B6_9PSEU</name>
<protein>
    <submittedName>
        <fullName evidence="2">Acyl carrier protein</fullName>
    </submittedName>
</protein>
<dbReference type="SUPFAM" id="SSF47336">
    <property type="entry name" value="ACP-like"/>
    <property type="match status" value="1"/>
</dbReference>
<dbReference type="Pfam" id="PF00550">
    <property type="entry name" value="PP-binding"/>
    <property type="match status" value="1"/>
</dbReference>
<accession>A0A7W7C9B6</accession>
<comment type="caution">
    <text evidence="2">The sequence shown here is derived from an EMBL/GenBank/DDBJ whole genome shotgun (WGS) entry which is preliminary data.</text>
</comment>
<evidence type="ECO:0000313" key="2">
    <source>
        <dbReference type="EMBL" id="MBB4675544.1"/>
    </source>
</evidence>
<reference evidence="2 3" key="1">
    <citation type="submission" date="2020-08" db="EMBL/GenBank/DDBJ databases">
        <title>Sequencing the genomes of 1000 actinobacteria strains.</title>
        <authorList>
            <person name="Klenk H.-P."/>
        </authorList>
    </citation>
    <scope>NUCLEOTIDE SEQUENCE [LARGE SCALE GENOMIC DNA]</scope>
    <source>
        <strain evidence="2 3">DSM 44230</strain>
    </source>
</reference>
<dbReference type="Gene3D" id="1.10.1200.10">
    <property type="entry name" value="ACP-like"/>
    <property type="match status" value="1"/>
</dbReference>
<dbReference type="Proteomes" id="UP000533598">
    <property type="component" value="Unassembled WGS sequence"/>
</dbReference>
<organism evidence="2 3">
    <name type="scientific">Crossiella cryophila</name>
    <dbReference type="NCBI Taxonomy" id="43355"/>
    <lineage>
        <taxon>Bacteria</taxon>
        <taxon>Bacillati</taxon>
        <taxon>Actinomycetota</taxon>
        <taxon>Actinomycetes</taxon>
        <taxon>Pseudonocardiales</taxon>
        <taxon>Pseudonocardiaceae</taxon>
        <taxon>Crossiella</taxon>
    </lineage>
</organism>
<evidence type="ECO:0000259" key="1">
    <source>
        <dbReference type="Pfam" id="PF00550"/>
    </source>
</evidence>
<sequence length="106" mass="11437">MSYADLAPAVEQQVLATVTELLTAVIGQEYAQSIDITMDTSFNEDLELESIEFVALSAKLREHYGSRVNFAAFLADKDVAETVGLTVGHLVRYLADCLAGERGAAP</sequence>
<feature type="domain" description="Carrier" evidence="1">
    <location>
        <begin position="22"/>
        <end position="83"/>
    </location>
</feature>
<dbReference type="InterPro" id="IPR036736">
    <property type="entry name" value="ACP-like_sf"/>
</dbReference>
<dbReference type="InterPro" id="IPR009081">
    <property type="entry name" value="PP-bd_ACP"/>
</dbReference>
<dbReference type="AlphaFoldDB" id="A0A7W7C9B6"/>
<keyword evidence="3" id="KW-1185">Reference proteome</keyword>